<protein>
    <submittedName>
        <fullName evidence="1">Uncharacterized protein</fullName>
    </submittedName>
</protein>
<keyword evidence="2" id="KW-1185">Reference proteome</keyword>
<dbReference type="Proteomes" id="UP000799755">
    <property type="component" value="Unassembled WGS sequence"/>
</dbReference>
<evidence type="ECO:0000313" key="1">
    <source>
        <dbReference type="EMBL" id="KAF2470518.1"/>
    </source>
</evidence>
<evidence type="ECO:0000313" key="2">
    <source>
        <dbReference type="Proteomes" id="UP000799755"/>
    </source>
</evidence>
<comment type="caution">
    <text evidence="1">The sequence shown here is derived from an EMBL/GenBank/DDBJ whole genome shotgun (WGS) entry which is preliminary data.</text>
</comment>
<sequence>MANESSNCLTGASPVDLAKVVACNHGFYCPNNTNEHPPQYCAPTRSCQAIRLLPFQNNCPEPQGIYEPIVCPKGSYCPAGGKVVIPCSKGHYCPLGTETPFRCGRLSICPPRSSRELALDGFLVALIFDLLILALVFVPTSKLFVRVIPRKAHKGLKSDESTCESQLKTIEGDIAGNPDNDPANPDSDGAESAADLQDFVSTVAEYNDGGENGLSIGFNAIGFTVEKHSKRLISAISGKFEKGTLCGILGPSGAGKSTFMKVMMGKLEPTEGFININGHATKLAQYKKLIGFVPAEDVLLPELTVRENILHSARVRLPRNQSDTACQKLVDNLISCLGLSHVQHQVVGSQITSSISSGQKRRVSIGMELVAAPVALFLDEPTSGLDSATALSIMRLLKAISRTGVTVICILHQPREEIFEALDQVLLLAQGRQLYQGPVSDASNYFCGHGFRIPARSNPADVLLDIAAGRMKIKTSFIASQDLPKILAETWEQRRDELARASVMAREIPTSECLKPIELARIASVRGALWHRQTYLCFVRAMKQQFRQPSGLLLEIGVGGIAGLLIGLGLYPYKGMHFQGTYLAPFELLSSAVDYSTVPKIGQMIALAIALAAAAPGVSTFGEEKSLYWREASVGHSRSAYFVGKVLSTIPRTALSALHFTSFYAILSTPLMAFWITFLLNMLYFYCVYGLASFVSTAVKRENGTLLAMILCLIIGAFGGYAPPLSTIQTWRLEWLWRMCPGTWLSEAYVDQTLKQVAYLYDTNTAARWTGYTLGRTPLDIAMIFLIGTAYRVAAFLGLLFFDRNKQR</sequence>
<proteinExistence type="predicted"/>
<gene>
    <name evidence="1" type="ORF">BDR25DRAFT_262454</name>
</gene>
<organism evidence="1 2">
    <name type="scientific">Lindgomyces ingoldianus</name>
    <dbReference type="NCBI Taxonomy" id="673940"/>
    <lineage>
        <taxon>Eukaryota</taxon>
        <taxon>Fungi</taxon>
        <taxon>Dikarya</taxon>
        <taxon>Ascomycota</taxon>
        <taxon>Pezizomycotina</taxon>
        <taxon>Dothideomycetes</taxon>
        <taxon>Pleosporomycetidae</taxon>
        <taxon>Pleosporales</taxon>
        <taxon>Lindgomycetaceae</taxon>
        <taxon>Lindgomyces</taxon>
    </lineage>
</organism>
<name>A0ACB6QU52_9PLEO</name>
<reference evidence="1" key="1">
    <citation type="journal article" date="2020" name="Stud. Mycol.">
        <title>101 Dothideomycetes genomes: a test case for predicting lifestyles and emergence of pathogens.</title>
        <authorList>
            <person name="Haridas S."/>
            <person name="Albert R."/>
            <person name="Binder M."/>
            <person name="Bloem J."/>
            <person name="Labutti K."/>
            <person name="Salamov A."/>
            <person name="Andreopoulos B."/>
            <person name="Baker S."/>
            <person name="Barry K."/>
            <person name="Bills G."/>
            <person name="Bluhm B."/>
            <person name="Cannon C."/>
            <person name="Castanera R."/>
            <person name="Culley D."/>
            <person name="Daum C."/>
            <person name="Ezra D."/>
            <person name="Gonzalez J."/>
            <person name="Henrissat B."/>
            <person name="Kuo A."/>
            <person name="Liang C."/>
            <person name="Lipzen A."/>
            <person name="Lutzoni F."/>
            <person name="Magnuson J."/>
            <person name="Mondo S."/>
            <person name="Nolan M."/>
            <person name="Ohm R."/>
            <person name="Pangilinan J."/>
            <person name="Park H.-J."/>
            <person name="Ramirez L."/>
            <person name="Alfaro M."/>
            <person name="Sun H."/>
            <person name="Tritt A."/>
            <person name="Yoshinaga Y."/>
            <person name="Zwiers L.-H."/>
            <person name="Turgeon B."/>
            <person name="Goodwin S."/>
            <person name="Spatafora J."/>
            <person name="Crous P."/>
            <person name="Grigoriev I."/>
        </authorList>
    </citation>
    <scope>NUCLEOTIDE SEQUENCE</scope>
    <source>
        <strain evidence="1">ATCC 200398</strain>
    </source>
</reference>
<dbReference type="EMBL" id="MU003508">
    <property type="protein sequence ID" value="KAF2470518.1"/>
    <property type="molecule type" value="Genomic_DNA"/>
</dbReference>
<accession>A0ACB6QU52</accession>